<accession>A0ACC0AF65</accession>
<reference evidence="2" key="1">
    <citation type="journal article" date="2023" name="Nat. Plants">
        <title>Single-cell RNA sequencing provides a high-resolution roadmap for understanding the multicellular compartmentation of specialized metabolism.</title>
        <authorList>
            <person name="Sun S."/>
            <person name="Shen X."/>
            <person name="Li Y."/>
            <person name="Li Y."/>
            <person name="Wang S."/>
            <person name="Li R."/>
            <person name="Zhang H."/>
            <person name="Shen G."/>
            <person name="Guo B."/>
            <person name="Wei J."/>
            <person name="Xu J."/>
            <person name="St-Pierre B."/>
            <person name="Chen S."/>
            <person name="Sun C."/>
        </authorList>
    </citation>
    <scope>NUCLEOTIDE SEQUENCE [LARGE SCALE GENOMIC DNA]</scope>
</reference>
<proteinExistence type="predicted"/>
<protein>
    <submittedName>
        <fullName evidence="1">Uncharacterized protein</fullName>
    </submittedName>
</protein>
<sequence length="289" mass="33624">MKDCQTHVNETFVVNEPKYLSRCSTHAMNEVIKSLNDEQREAVVRMGFRSMLELRTCSLPYDIFSWMTDQYNIKRGCFRLHGKDVQLTAEDVHCILGLPISGTDIESLLVRGWGRGTHIDVVGCSFSVILRNSYSLIGASMLLISWRMDKVEECRRSGQRIRMHSDSHLLVRKYLHTRTEELLRIVDWSQAAIKKRVRKLRELRLFSEIDVDMVDALKPRKDVAEFEALRSRLDSFGTNVIEVKSELKSLRESVDEIGRNVELSQSKMMEELHRFMTFINEKYIECGDI</sequence>
<evidence type="ECO:0000313" key="1">
    <source>
        <dbReference type="EMBL" id="KAI5658623.1"/>
    </source>
</evidence>
<organism evidence="1 2">
    <name type="scientific">Catharanthus roseus</name>
    <name type="common">Madagascar periwinkle</name>
    <name type="synonym">Vinca rosea</name>
    <dbReference type="NCBI Taxonomy" id="4058"/>
    <lineage>
        <taxon>Eukaryota</taxon>
        <taxon>Viridiplantae</taxon>
        <taxon>Streptophyta</taxon>
        <taxon>Embryophyta</taxon>
        <taxon>Tracheophyta</taxon>
        <taxon>Spermatophyta</taxon>
        <taxon>Magnoliopsida</taxon>
        <taxon>eudicotyledons</taxon>
        <taxon>Gunneridae</taxon>
        <taxon>Pentapetalae</taxon>
        <taxon>asterids</taxon>
        <taxon>lamiids</taxon>
        <taxon>Gentianales</taxon>
        <taxon>Apocynaceae</taxon>
        <taxon>Rauvolfioideae</taxon>
        <taxon>Vinceae</taxon>
        <taxon>Catharanthinae</taxon>
        <taxon>Catharanthus</taxon>
    </lineage>
</organism>
<comment type="caution">
    <text evidence="1">The sequence shown here is derived from an EMBL/GenBank/DDBJ whole genome shotgun (WGS) entry which is preliminary data.</text>
</comment>
<gene>
    <name evidence="1" type="ORF">M9H77_27416</name>
</gene>
<name>A0ACC0AF65_CATRO</name>
<dbReference type="EMBL" id="CM044706">
    <property type="protein sequence ID" value="KAI5658623.1"/>
    <property type="molecule type" value="Genomic_DNA"/>
</dbReference>
<evidence type="ECO:0000313" key="2">
    <source>
        <dbReference type="Proteomes" id="UP001060085"/>
    </source>
</evidence>
<dbReference type="Proteomes" id="UP001060085">
    <property type="component" value="Linkage Group LG06"/>
</dbReference>
<keyword evidence="2" id="KW-1185">Reference proteome</keyword>